<feature type="transmembrane region" description="Helical" evidence="1">
    <location>
        <begin position="67"/>
        <end position="88"/>
    </location>
</feature>
<comment type="caution">
    <text evidence="2">The sequence shown here is derived from an EMBL/GenBank/DDBJ whole genome shotgun (WGS) entry which is preliminary data.</text>
</comment>
<evidence type="ECO:0000313" key="3">
    <source>
        <dbReference type="Proteomes" id="UP001153069"/>
    </source>
</evidence>
<keyword evidence="1" id="KW-0812">Transmembrane</keyword>
<keyword evidence="1" id="KW-0472">Membrane</keyword>
<feature type="transmembrane region" description="Helical" evidence="1">
    <location>
        <begin position="100"/>
        <end position="120"/>
    </location>
</feature>
<sequence>MTCVMAQLFALSIFDAYDMVYARLAVILTCYATTEQSSFVALLCYRLDLFSKRVQYNLFTIAAIQSFIFKSTIAIVSLVYFCVTFYIQGEADDQPTNWKWFWKICFIPLVIVLFGAQVYSSQILWTLRSKCICADNQEADEENSLAGDESSKSTQLSNTCMDESRHHLTGIEFEIHV</sequence>
<dbReference type="OrthoDB" id="10010954at2759"/>
<keyword evidence="3" id="KW-1185">Reference proteome</keyword>
<feature type="transmembrane region" description="Helical" evidence="1">
    <location>
        <begin position="26"/>
        <end position="47"/>
    </location>
</feature>
<proteinExistence type="predicted"/>
<accession>A0A9N8DH77</accession>
<evidence type="ECO:0000313" key="2">
    <source>
        <dbReference type="EMBL" id="CAB9501825.1"/>
    </source>
</evidence>
<organism evidence="2 3">
    <name type="scientific">Seminavis robusta</name>
    <dbReference type="NCBI Taxonomy" id="568900"/>
    <lineage>
        <taxon>Eukaryota</taxon>
        <taxon>Sar</taxon>
        <taxon>Stramenopiles</taxon>
        <taxon>Ochrophyta</taxon>
        <taxon>Bacillariophyta</taxon>
        <taxon>Bacillariophyceae</taxon>
        <taxon>Bacillariophycidae</taxon>
        <taxon>Naviculales</taxon>
        <taxon>Naviculaceae</taxon>
        <taxon>Seminavis</taxon>
    </lineage>
</organism>
<keyword evidence="1" id="KW-1133">Transmembrane helix</keyword>
<evidence type="ECO:0000256" key="1">
    <source>
        <dbReference type="SAM" id="Phobius"/>
    </source>
</evidence>
<dbReference type="EMBL" id="CAICTM010000118">
    <property type="protein sequence ID" value="CAB9501825.1"/>
    <property type="molecule type" value="Genomic_DNA"/>
</dbReference>
<gene>
    <name evidence="2" type="ORF">SEMRO_119_G058190.1</name>
</gene>
<reference evidence="2" key="1">
    <citation type="submission" date="2020-06" db="EMBL/GenBank/DDBJ databases">
        <authorList>
            <consortium name="Plant Systems Biology data submission"/>
        </authorList>
    </citation>
    <scope>NUCLEOTIDE SEQUENCE</scope>
    <source>
        <strain evidence="2">D6</strain>
    </source>
</reference>
<name>A0A9N8DH77_9STRA</name>
<dbReference type="AlphaFoldDB" id="A0A9N8DH77"/>
<dbReference type="Proteomes" id="UP001153069">
    <property type="component" value="Unassembled WGS sequence"/>
</dbReference>
<protein>
    <submittedName>
        <fullName evidence="2">Uncharacterized protein</fullName>
    </submittedName>
</protein>